<dbReference type="EMBL" id="LGSR01000022">
    <property type="protein sequence ID" value="KOS17853.1"/>
    <property type="molecule type" value="Genomic_DNA"/>
</dbReference>
<evidence type="ECO:0000256" key="1">
    <source>
        <dbReference type="ARBA" id="ARBA00004141"/>
    </source>
</evidence>
<feature type="transmembrane region" description="Helical" evidence="7">
    <location>
        <begin position="44"/>
        <end position="65"/>
    </location>
</feature>
<dbReference type="GO" id="GO:0016020">
    <property type="term" value="C:membrane"/>
    <property type="evidence" value="ECO:0007669"/>
    <property type="project" value="UniProtKB-SubCell"/>
</dbReference>
<organism evidence="8 9">
    <name type="scientific">Escovopsis weberi</name>
    <dbReference type="NCBI Taxonomy" id="150374"/>
    <lineage>
        <taxon>Eukaryota</taxon>
        <taxon>Fungi</taxon>
        <taxon>Dikarya</taxon>
        <taxon>Ascomycota</taxon>
        <taxon>Pezizomycotina</taxon>
        <taxon>Sordariomycetes</taxon>
        <taxon>Hypocreomycetidae</taxon>
        <taxon>Hypocreales</taxon>
        <taxon>Hypocreaceae</taxon>
        <taxon>Escovopsis</taxon>
    </lineage>
</organism>
<proteinExistence type="inferred from homology"/>
<protein>
    <submittedName>
        <fullName evidence="8">LIMR family protein</fullName>
    </submittedName>
</protein>
<feature type="compositionally biased region" description="Low complexity" evidence="6">
    <location>
        <begin position="621"/>
        <end position="652"/>
    </location>
</feature>
<reference evidence="8 9" key="1">
    <citation type="submission" date="2015-07" db="EMBL/GenBank/DDBJ databases">
        <title>The genome of the fungus Escovopsis weberi, a specialized disease agent of ant agriculture.</title>
        <authorList>
            <person name="de Man T.J."/>
            <person name="Stajich J.E."/>
            <person name="Kubicek C.P."/>
            <person name="Chenthamara K."/>
            <person name="Atanasova L."/>
            <person name="Druzhinina I.S."/>
            <person name="Birnbaum S."/>
            <person name="Barribeau S.M."/>
            <person name="Teiling C."/>
            <person name="Suen G."/>
            <person name="Currie C."/>
            <person name="Gerardo N.M."/>
        </authorList>
    </citation>
    <scope>NUCLEOTIDE SEQUENCE [LARGE SCALE GENOMIC DNA]</scope>
</reference>
<keyword evidence="3 7" id="KW-0812">Transmembrane</keyword>
<dbReference type="InterPro" id="IPR051584">
    <property type="entry name" value="GPCR-associated_LMBR1"/>
</dbReference>
<evidence type="ECO:0000256" key="5">
    <source>
        <dbReference type="ARBA" id="ARBA00023136"/>
    </source>
</evidence>
<keyword evidence="4 7" id="KW-1133">Transmembrane helix</keyword>
<dbReference type="Pfam" id="PF04791">
    <property type="entry name" value="LMBR1"/>
    <property type="match status" value="1"/>
</dbReference>
<dbReference type="AlphaFoldDB" id="A0A0N0RT22"/>
<evidence type="ECO:0000256" key="7">
    <source>
        <dbReference type="SAM" id="Phobius"/>
    </source>
</evidence>
<evidence type="ECO:0000256" key="2">
    <source>
        <dbReference type="ARBA" id="ARBA00010487"/>
    </source>
</evidence>
<feature type="region of interest" description="Disordered" evidence="6">
    <location>
        <begin position="694"/>
        <end position="715"/>
    </location>
</feature>
<feature type="transmembrane region" description="Helical" evidence="7">
    <location>
        <begin position="516"/>
        <end position="533"/>
    </location>
</feature>
<evidence type="ECO:0000256" key="6">
    <source>
        <dbReference type="SAM" id="MobiDB-lite"/>
    </source>
</evidence>
<dbReference type="Proteomes" id="UP000053831">
    <property type="component" value="Unassembled WGS sequence"/>
</dbReference>
<dbReference type="InterPro" id="IPR006876">
    <property type="entry name" value="LMBR1-like_membr_prot"/>
</dbReference>
<feature type="transmembrane region" description="Helical" evidence="7">
    <location>
        <begin position="373"/>
        <end position="392"/>
    </location>
</feature>
<feature type="transmembrane region" description="Helical" evidence="7">
    <location>
        <begin position="160"/>
        <end position="181"/>
    </location>
</feature>
<feature type="transmembrane region" description="Helical" evidence="7">
    <location>
        <begin position="135"/>
        <end position="154"/>
    </location>
</feature>
<sequence>MLESTRTAAPVGSIVFSVLALLTVSLAVLLVLRHYLPLRTTPAFYLTPIFFALWLPCILVLLVPIDLASSAVTDDLASRGIWLPQRVVLVSWRFTYWLTFFLTWFILPILAEYSDTGYREPRDRLLYSLRANGQYWAIVLSLGATGLVYVFVAYEFSLTALRALVMALSYCWGLMFAIYLMGHGLVAVPRNLLRGVSISGRLRRLQTKAPRAYEKMEDSMADLEEVEFQVFELGRRKGAGSAMAFRDWIEDLQDMANVPESRPHPHPPSASSAAAAAYRDGAAEGRVIPSVITEKYLAELTRKLVRARHAKSRFVTEWAHLVQEAADTQRILDSAASRRLQLGDISPHAGFWDRLTVLDPYTRYLYHYYAVPCLRVAFGACLALASACIVWSEIVRLPFPKLSVIRLSVIHHWVGDKAQVGFAGQAISAFWISYMCVAALSSISEVKVWRGRALVRRNTGYEAAFWYAGQVAKLSVPLSYNFLTFLTGEVYQKTTFYRFLGQYVDVTPLGRLFDDVFPFFLVVPVLAALFGLYGRIKRLFVNVDIIDDADPDADPDASSPRVHYGTGSWREGRDLIARELGQSSALRRDTLLGGAYSNNRNTWSAAGRDRRAAPPPPPPSSSSSLSAPALRDPAAPPRSATNTRRLGPARAAGPPPVQHDDDGEGFLQILGHRVKNTMDLLETPRWLQDIGQGIPRPRWMGRDDPGAAPDGAGGSDIRRWFGGNGHIRL</sequence>
<evidence type="ECO:0000313" key="9">
    <source>
        <dbReference type="Proteomes" id="UP000053831"/>
    </source>
</evidence>
<evidence type="ECO:0000256" key="4">
    <source>
        <dbReference type="ARBA" id="ARBA00022989"/>
    </source>
</evidence>
<feature type="transmembrane region" description="Helical" evidence="7">
    <location>
        <begin position="94"/>
        <end position="114"/>
    </location>
</feature>
<gene>
    <name evidence="8" type="ORF">ESCO_002489</name>
</gene>
<name>A0A0N0RT22_ESCWE</name>
<dbReference type="PANTHER" id="PTHR21355">
    <property type="entry name" value="G-PROTEIN COUPLED RECEPTOR-ASSOCIATED PROTEIN LMBRD2"/>
    <property type="match status" value="1"/>
</dbReference>
<keyword evidence="5 7" id="KW-0472">Membrane</keyword>
<comment type="caution">
    <text evidence="8">The sequence shown here is derived from an EMBL/GenBank/DDBJ whole genome shotgun (WGS) entry which is preliminary data.</text>
</comment>
<feature type="region of interest" description="Disordered" evidence="6">
    <location>
        <begin position="598"/>
        <end position="664"/>
    </location>
</feature>
<dbReference type="PANTHER" id="PTHR21355:SF0">
    <property type="entry name" value="G-PROTEIN COUPLED RECEPTOR-ASSOCIATED PROTEIN LMBRD2"/>
    <property type="match status" value="1"/>
</dbReference>
<comment type="similarity">
    <text evidence="2">Belongs to the LIMR family.</text>
</comment>
<dbReference type="OrthoDB" id="203099at2759"/>
<evidence type="ECO:0000256" key="3">
    <source>
        <dbReference type="ARBA" id="ARBA00022692"/>
    </source>
</evidence>
<feature type="transmembrane region" description="Helical" evidence="7">
    <location>
        <begin position="12"/>
        <end position="32"/>
    </location>
</feature>
<accession>A0A0N0RT22</accession>
<dbReference type="STRING" id="150374.A0A0N0RT22"/>
<comment type="subcellular location">
    <subcellularLocation>
        <location evidence="1">Membrane</location>
        <topology evidence="1">Multi-pass membrane protein</topology>
    </subcellularLocation>
</comment>
<keyword evidence="9" id="KW-1185">Reference proteome</keyword>
<feature type="transmembrane region" description="Helical" evidence="7">
    <location>
        <begin position="422"/>
        <end position="443"/>
    </location>
</feature>
<feature type="transmembrane region" description="Helical" evidence="7">
    <location>
        <begin position="464"/>
        <end position="483"/>
    </location>
</feature>
<evidence type="ECO:0000313" key="8">
    <source>
        <dbReference type="EMBL" id="KOS17853.1"/>
    </source>
</evidence>